<reference evidence="2 3" key="1">
    <citation type="submission" date="2020-02" db="EMBL/GenBank/DDBJ databases">
        <title>Pseudoroseicyclus tamarix, sp. nov., isolated from offshore sediment of a Tamarix chinensis forest.</title>
        <authorList>
            <person name="Gai Y."/>
        </authorList>
    </citation>
    <scope>NUCLEOTIDE SEQUENCE [LARGE SCALE GENOMIC DNA]</scope>
    <source>
        <strain evidence="2 3">CLL3-39</strain>
    </source>
</reference>
<evidence type="ECO:0000313" key="2">
    <source>
        <dbReference type="EMBL" id="NDV01747.1"/>
    </source>
</evidence>
<dbReference type="Proteomes" id="UP000474757">
    <property type="component" value="Unassembled WGS sequence"/>
</dbReference>
<dbReference type="InterPro" id="IPR037523">
    <property type="entry name" value="VOC_core"/>
</dbReference>
<dbReference type="PROSITE" id="PS51819">
    <property type="entry name" value="VOC"/>
    <property type="match status" value="1"/>
</dbReference>
<sequence length="160" mass="17412">MSKAPAETRIGHVHLKVSDLERSVAFYRDVIGLEEVMRYGDAAAFLSAGGYHHHIGLNTWESLGSAPGPRRAPGLYHTAFLFPDRKALAEAVARVVAAGVRLSGASDHGVSEAVYLDDPDGNGIELYWDRPREDWPRGADGELVMFTERLDLQALLAEAG</sequence>
<dbReference type="SUPFAM" id="SSF54593">
    <property type="entry name" value="Glyoxalase/Bleomycin resistance protein/Dihydroxybiphenyl dioxygenase"/>
    <property type="match status" value="1"/>
</dbReference>
<dbReference type="InterPro" id="IPR029068">
    <property type="entry name" value="Glyas_Bleomycin-R_OHBP_Dase"/>
</dbReference>
<dbReference type="RefSeq" id="WP_163894091.1">
    <property type="nucleotide sequence ID" value="NZ_JAAFYS010000003.1"/>
</dbReference>
<dbReference type="AlphaFoldDB" id="A0A6B2JT67"/>
<organism evidence="2 3">
    <name type="scientific">Pseudoroseicyclus tamaricis</name>
    <dbReference type="NCBI Taxonomy" id="2705421"/>
    <lineage>
        <taxon>Bacteria</taxon>
        <taxon>Pseudomonadati</taxon>
        <taxon>Pseudomonadota</taxon>
        <taxon>Alphaproteobacteria</taxon>
        <taxon>Rhodobacterales</taxon>
        <taxon>Paracoccaceae</taxon>
        <taxon>Pseudoroseicyclus</taxon>
    </lineage>
</organism>
<dbReference type="Pfam" id="PF00903">
    <property type="entry name" value="Glyoxalase"/>
    <property type="match status" value="1"/>
</dbReference>
<dbReference type="Gene3D" id="3.10.180.10">
    <property type="entry name" value="2,3-Dihydroxybiphenyl 1,2-Dioxygenase, domain 1"/>
    <property type="match status" value="1"/>
</dbReference>
<feature type="domain" description="VOC" evidence="1">
    <location>
        <begin position="9"/>
        <end position="129"/>
    </location>
</feature>
<keyword evidence="3" id="KW-1185">Reference proteome</keyword>
<evidence type="ECO:0000313" key="3">
    <source>
        <dbReference type="Proteomes" id="UP000474757"/>
    </source>
</evidence>
<proteinExistence type="predicted"/>
<dbReference type="EMBL" id="JAAGAB010000003">
    <property type="protein sequence ID" value="NDV01747.1"/>
    <property type="molecule type" value="Genomic_DNA"/>
</dbReference>
<gene>
    <name evidence="2" type="ORF">GZA08_12305</name>
</gene>
<comment type="caution">
    <text evidence="2">The sequence shown here is derived from an EMBL/GenBank/DDBJ whole genome shotgun (WGS) entry which is preliminary data.</text>
</comment>
<name>A0A6B2JT67_9RHOB</name>
<dbReference type="InterPro" id="IPR004360">
    <property type="entry name" value="Glyas_Fos-R_dOase_dom"/>
</dbReference>
<accession>A0A6B2JT67</accession>
<evidence type="ECO:0000259" key="1">
    <source>
        <dbReference type="PROSITE" id="PS51819"/>
    </source>
</evidence>
<protein>
    <submittedName>
        <fullName evidence="2">Glyoxalase</fullName>
    </submittedName>
</protein>
<dbReference type="PANTHER" id="PTHR43279:SF1">
    <property type="entry name" value="CATECHOL-2,3-DIOXYGENASE"/>
    <property type="match status" value="1"/>
</dbReference>
<dbReference type="PANTHER" id="PTHR43279">
    <property type="entry name" value="CATECHOL-2,3-DIOXYGENASE"/>
    <property type="match status" value="1"/>
</dbReference>